<dbReference type="GeneID" id="91542075"/>
<dbReference type="Pfam" id="PF12680">
    <property type="entry name" value="SnoaL_2"/>
    <property type="match status" value="1"/>
</dbReference>
<dbReference type="SUPFAM" id="SSF54427">
    <property type="entry name" value="NTF2-like"/>
    <property type="match status" value="1"/>
</dbReference>
<dbReference type="PANTHER" id="PTHR38436">
    <property type="entry name" value="POLYKETIDE CYCLASE SNOAL-LIKE DOMAIN"/>
    <property type="match status" value="1"/>
</dbReference>
<dbReference type="PANTHER" id="PTHR38436:SF3">
    <property type="entry name" value="CARBOXYMETHYLENEBUTENOLIDASE-RELATED"/>
    <property type="match status" value="1"/>
</dbReference>
<accession>A0ABZ1GGR8</accession>
<gene>
    <name evidence="2" type="ORF">OIE73_05855</name>
</gene>
<protein>
    <submittedName>
        <fullName evidence="2">Ester cyclase</fullName>
    </submittedName>
</protein>
<feature type="domain" description="SnoaL-like" evidence="1">
    <location>
        <begin position="21"/>
        <end position="126"/>
    </location>
</feature>
<dbReference type="RefSeq" id="WP_326751585.1">
    <property type="nucleotide sequence ID" value="NZ_CP109134.1"/>
</dbReference>
<evidence type="ECO:0000313" key="3">
    <source>
        <dbReference type="Proteomes" id="UP001335325"/>
    </source>
</evidence>
<dbReference type="EMBL" id="CP109134">
    <property type="protein sequence ID" value="WSD05326.1"/>
    <property type="molecule type" value="Genomic_DNA"/>
</dbReference>
<proteinExistence type="predicted"/>
<sequence>MTTAQDLGRIWELHTSSEFVTLDVDATMATMTDSPEVLHVPTAMGARGRPAVRDFYTRWFVGHNPQDLTIKSLSRTTGRDRIVDEMLVTFTHDSQVPWILPGVAPTGHPVSIAVIAIVTFEDSLISSEHIYWDQASVLAQARLIEPAALSRLPVVTNQLATLTGGPLNQLANRSDRLP</sequence>
<dbReference type="InterPro" id="IPR032710">
    <property type="entry name" value="NTF2-like_dom_sf"/>
</dbReference>
<dbReference type="Proteomes" id="UP001335325">
    <property type="component" value="Chromosome"/>
</dbReference>
<evidence type="ECO:0000313" key="2">
    <source>
        <dbReference type="EMBL" id="WSD05326.1"/>
    </source>
</evidence>
<dbReference type="InterPro" id="IPR009959">
    <property type="entry name" value="Cyclase_SnoaL-like"/>
</dbReference>
<keyword evidence="3" id="KW-1185">Reference proteome</keyword>
<evidence type="ECO:0000259" key="1">
    <source>
        <dbReference type="Pfam" id="PF12680"/>
    </source>
</evidence>
<organism evidence="2 3">
    <name type="scientific">Streptomyces hirsutus</name>
    <dbReference type="NCBI Taxonomy" id="35620"/>
    <lineage>
        <taxon>Bacteria</taxon>
        <taxon>Bacillati</taxon>
        <taxon>Actinomycetota</taxon>
        <taxon>Actinomycetes</taxon>
        <taxon>Kitasatosporales</taxon>
        <taxon>Streptomycetaceae</taxon>
        <taxon>Streptomyces</taxon>
    </lineage>
</organism>
<dbReference type="Gene3D" id="3.10.450.50">
    <property type="match status" value="1"/>
</dbReference>
<name>A0ABZ1GGR8_9ACTN</name>
<reference evidence="2 3" key="1">
    <citation type="submission" date="2022-10" db="EMBL/GenBank/DDBJ databases">
        <title>The complete genomes of actinobacterial strains from the NBC collection.</title>
        <authorList>
            <person name="Joergensen T.S."/>
            <person name="Alvarez Arevalo M."/>
            <person name="Sterndorff E.B."/>
            <person name="Faurdal D."/>
            <person name="Vuksanovic O."/>
            <person name="Mourched A.-S."/>
            <person name="Charusanti P."/>
            <person name="Shaw S."/>
            <person name="Blin K."/>
            <person name="Weber T."/>
        </authorList>
    </citation>
    <scope>NUCLEOTIDE SEQUENCE [LARGE SCALE GENOMIC DNA]</scope>
    <source>
        <strain evidence="2 3">NBC 01753</strain>
    </source>
</reference>
<dbReference type="InterPro" id="IPR037401">
    <property type="entry name" value="SnoaL-like"/>
</dbReference>